<sequence length="170" mass="19167">MERQKITASTRLSDKNNTSVPELTSHQQAIGEKRTEERKKAAAKAIQLQEHAQQSPHSQPALPQISMPSRCLMEKSDDHQSRRRKTTHVDETLDESNTIPLPSPARRNRKLSVEEVEDEEGPSWHLSKVNVHTLQSDPDTSDKDNGDTSDIQSHISYLGHVQILSILSLH</sequence>
<comment type="caution">
    <text evidence="2">The sequence shown here is derived from an EMBL/GenBank/DDBJ whole genome shotgun (WGS) entry which is preliminary data.</text>
</comment>
<gene>
    <name evidence="2" type="ORF">BDZ94DRAFT_1269558</name>
</gene>
<feature type="compositionally biased region" description="Polar residues" evidence="1">
    <location>
        <begin position="1"/>
        <end position="28"/>
    </location>
</feature>
<protein>
    <submittedName>
        <fullName evidence="2">Uncharacterized protein</fullName>
    </submittedName>
</protein>
<dbReference type="AlphaFoldDB" id="A0A9P5XXH8"/>
<organism evidence="2 3">
    <name type="scientific">Collybia nuda</name>
    <dbReference type="NCBI Taxonomy" id="64659"/>
    <lineage>
        <taxon>Eukaryota</taxon>
        <taxon>Fungi</taxon>
        <taxon>Dikarya</taxon>
        <taxon>Basidiomycota</taxon>
        <taxon>Agaricomycotina</taxon>
        <taxon>Agaricomycetes</taxon>
        <taxon>Agaricomycetidae</taxon>
        <taxon>Agaricales</taxon>
        <taxon>Tricholomatineae</taxon>
        <taxon>Clitocybaceae</taxon>
        <taxon>Collybia</taxon>
    </lineage>
</organism>
<dbReference type="Proteomes" id="UP000807353">
    <property type="component" value="Unassembled WGS sequence"/>
</dbReference>
<feature type="region of interest" description="Disordered" evidence="1">
    <location>
        <begin position="1"/>
        <end position="148"/>
    </location>
</feature>
<evidence type="ECO:0000313" key="3">
    <source>
        <dbReference type="Proteomes" id="UP000807353"/>
    </source>
</evidence>
<name>A0A9P5XXH8_9AGAR</name>
<evidence type="ECO:0000313" key="2">
    <source>
        <dbReference type="EMBL" id="KAF9458869.1"/>
    </source>
</evidence>
<evidence type="ECO:0000256" key="1">
    <source>
        <dbReference type="SAM" id="MobiDB-lite"/>
    </source>
</evidence>
<accession>A0A9P5XXH8</accession>
<reference evidence="2" key="1">
    <citation type="submission" date="2020-11" db="EMBL/GenBank/DDBJ databases">
        <authorList>
            <consortium name="DOE Joint Genome Institute"/>
            <person name="Ahrendt S."/>
            <person name="Riley R."/>
            <person name="Andreopoulos W."/>
            <person name="Labutti K."/>
            <person name="Pangilinan J."/>
            <person name="Ruiz-Duenas F.J."/>
            <person name="Barrasa J.M."/>
            <person name="Sanchez-Garcia M."/>
            <person name="Camarero S."/>
            <person name="Miyauchi S."/>
            <person name="Serrano A."/>
            <person name="Linde D."/>
            <person name="Babiker R."/>
            <person name="Drula E."/>
            <person name="Ayuso-Fernandez I."/>
            <person name="Pacheco R."/>
            <person name="Padilla G."/>
            <person name="Ferreira P."/>
            <person name="Barriuso J."/>
            <person name="Kellner H."/>
            <person name="Castanera R."/>
            <person name="Alfaro M."/>
            <person name="Ramirez L."/>
            <person name="Pisabarro A.G."/>
            <person name="Kuo A."/>
            <person name="Tritt A."/>
            <person name="Lipzen A."/>
            <person name="He G."/>
            <person name="Yan M."/>
            <person name="Ng V."/>
            <person name="Cullen D."/>
            <person name="Martin F."/>
            <person name="Rosso M.-N."/>
            <person name="Henrissat B."/>
            <person name="Hibbett D."/>
            <person name="Martinez A.T."/>
            <person name="Grigoriev I.V."/>
        </authorList>
    </citation>
    <scope>NUCLEOTIDE SEQUENCE</scope>
    <source>
        <strain evidence="2">CBS 247.69</strain>
    </source>
</reference>
<keyword evidence="3" id="KW-1185">Reference proteome</keyword>
<feature type="compositionally biased region" description="Basic and acidic residues" evidence="1">
    <location>
        <begin position="31"/>
        <end position="40"/>
    </location>
</feature>
<dbReference type="EMBL" id="MU150328">
    <property type="protein sequence ID" value="KAF9458869.1"/>
    <property type="molecule type" value="Genomic_DNA"/>
</dbReference>
<proteinExistence type="predicted"/>